<evidence type="ECO:0000256" key="5">
    <source>
        <dbReference type="ARBA" id="ARBA00023242"/>
    </source>
</evidence>
<keyword evidence="14" id="KW-1185">Reference proteome</keyword>
<dbReference type="PANTHER" id="PTHR19932:SF10">
    <property type="entry name" value="WD REPEAT AND HMG-BOX DNA-BINDING PROTEIN 1"/>
    <property type="match status" value="1"/>
</dbReference>
<dbReference type="InterPro" id="IPR009071">
    <property type="entry name" value="HMG_box_dom"/>
</dbReference>
<dbReference type="PROSITE" id="PS50294">
    <property type="entry name" value="WD_REPEATS_REGION"/>
    <property type="match status" value="2"/>
</dbReference>
<evidence type="ECO:0000256" key="3">
    <source>
        <dbReference type="ARBA" id="ARBA00022737"/>
    </source>
</evidence>
<dbReference type="InterPro" id="IPR048591">
    <property type="entry name" value="WDHD1/CFT4_hel"/>
</dbReference>
<dbReference type="InterPro" id="IPR022100">
    <property type="entry name" value="WDHD1/CFT4_beta-prop_2nd"/>
</dbReference>
<comment type="subcellular location">
    <subcellularLocation>
        <location evidence="1">Nucleus</location>
        <location evidence="1">Nucleoplasm</location>
    </subcellularLocation>
</comment>
<dbReference type="InterPro" id="IPR036910">
    <property type="entry name" value="HMG_box_dom_sf"/>
</dbReference>
<dbReference type="PROSITE" id="PS50118">
    <property type="entry name" value="HMG_BOX_2"/>
    <property type="match status" value="1"/>
</dbReference>
<dbReference type="Pfam" id="PF24815">
    <property type="entry name" value="HMG_WDHD1"/>
    <property type="match status" value="1"/>
</dbReference>
<dbReference type="Pfam" id="PF12341">
    <property type="entry name" value="Mcl1_mid"/>
    <property type="match status" value="1"/>
</dbReference>
<accession>A0A8C4QSZ8</accession>
<evidence type="ECO:0000256" key="8">
    <source>
        <dbReference type="ARBA" id="ARBA00080131"/>
    </source>
</evidence>
<dbReference type="InterPro" id="IPR055339">
    <property type="entry name" value="HMG-box_WDHD1"/>
</dbReference>
<name>A0A8C4QSZ8_EPTBU</name>
<dbReference type="Gene3D" id="1.10.30.10">
    <property type="entry name" value="High mobility group box domain"/>
    <property type="match status" value="1"/>
</dbReference>
<evidence type="ECO:0000256" key="9">
    <source>
        <dbReference type="PROSITE-ProRule" id="PRU00221"/>
    </source>
</evidence>
<organism evidence="13 14">
    <name type="scientific">Eptatretus burgeri</name>
    <name type="common">Inshore hagfish</name>
    <dbReference type="NCBI Taxonomy" id="7764"/>
    <lineage>
        <taxon>Eukaryota</taxon>
        <taxon>Metazoa</taxon>
        <taxon>Chordata</taxon>
        <taxon>Craniata</taxon>
        <taxon>Vertebrata</taxon>
        <taxon>Cyclostomata</taxon>
        <taxon>Myxini</taxon>
        <taxon>Myxiniformes</taxon>
        <taxon>Myxinidae</taxon>
        <taxon>Eptatretinae</taxon>
        <taxon>Eptatretus</taxon>
    </lineage>
</organism>
<dbReference type="Ensembl" id="ENSEBUT00000020656.1">
    <property type="protein sequence ID" value="ENSEBUP00000020080.1"/>
    <property type="gene ID" value="ENSEBUG00000012438.1"/>
</dbReference>
<dbReference type="PROSITE" id="PS50082">
    <property type="entry name" value="WD_REPEATS_2"/>
    <property type="match status" value="3"/>
</dbReference>
<dbReference type="GO" id="GO:0043596">
    <property type="term" value="C:nuclear replication fork"/>
    <property type="evidence" value="ECO:0007669"/>
    <property type="project" value="TreeGrafter"/>
</dbReference>
<dbReference type="SMART" id="SM00398">
    <property type="entry name" value="HMG"/>
    <property type="match status" value="1"/>
</dbReference>
<feature type="region of interest" description="Disordered" evidence="11">
    <location>
        <begin position="908"/>
        <end position="941"/>
    </location>
</feature>
<dbReference type="FunFam" id="1.10.30.10:FF:000028">
    <property type="entry name" value="WD repeat and HMG-box DNA-binding protein 1"/>
    <property type="match status" value="1"/>
</dbReference>
<evidence type="ECO:0000256" key="10">
    <source>
        <dbReference type="PROSITE-ProRule" id="PRU00267"/>
    </source>
</evidence>
<dbReference type="SMART" id="SM00320">
    <property type="entry name" value="WD40"/>
    <property type="match status" value="5"/>
</dbReference>
<keyword evidence="5 10" id="KW-0539">Nucleus</keyword>
<dbReference type="GO" id="GO:0005654">
    <property type="term" value="C:nucleoplasm"/>
    <property type="evidence" value="ECO:0007669"/>
    <property type="project" value="UniProtKB-SubCell"/>
</dbReference>
<dbReference type="InterPro" id="IPR036322">
    <property type="entry name" value="WD40_repeat_dom_sf"/>
</dbReference>
<dbReference type="Gene3D" id="2.130.10.10">
    <property type="entry name" value="YVTN repeat-like/Quinoprotein amine dehydrogenase"/>
    <property type="match status" value="2"/>
</dbReference>
<dbReference type="Pfam" id="PF20946">
    <property type="entry name" value="Ctf4_C"/>
    <property type="match status" value="1"/>
</dbReference>
<dbReference type="AlphaFoldDB" id="A0A8C4QSZ8"/>
<dbReference type="InterPro" id="IPR057646">
    <property type="entry name" value="WD40_WDHD1_1st"/>
</dbReference>
<dbReference type="GO" id="GO:0006281">
    <property type="term" value="P:DNA repair"/>
    <property type="evidence" value="ECO:0007669"/>
    <property type="project" value="TreeGrafter"/>
</dbReference>
<feature type="compositionally biased region" description="Basic and acidic residues" evidence="11">
    <location>
        <begin position="321"/>
        <end position="339"/>
    </location>
</feature>
<keyword evidence="4 10" id="KW-0238">DNA-binding</keyword>
<dbReference type="PANTHER" id="PTHR19932">
    <property type="entry name" value="WD REPEAT AND HMG-BOX DNA BINDING PROTEIN"/>
    <property type="match status" value="1"/>
</dbReference>
<feature type="DNA-binding region" description="HMG box" evidence="10">
    <location>
        <begin position="860"/>
        <end position="928"/>
    </location>
</feature>
<evidence type="ECO:0000259" key="12">
    <source>
        <dbReference type="PROSITE" id="PS50118"/>
    </source>
</evidence>
<keyword evidence="3" id="KW-0677">Repeat</keyword>
<evidence type="ECO:0000313" key="14">
    <source>
        <dbReference type="Proteomes" id="UP000694388"/>
    </source>
</evidence>
<keyword evidence="2 9" id="KW-0853">WD repeat</keyword>
<dbReference type="InterPro" id="IPR019775">
    <property type="entry name" value="WD40_repeat_CS"/>
</dbReference>
<dbReference type="GO" id="GO:0000278">
    <property type="term" value="P:mitotic cell cycle"/>
    <property type="evidence" value="ECO:0007669"/>
    <property type="project" value="TreeGrafter"/>
</dbReference>
<feature type="repeat" description="WD" evidence="9">
    <location>
        <begin position="9"/>
        <end position="41"/>
    </location>
</feature>
<dbReference type="PROSITE" id="PS00678">
    <property type="entry name" value="WD_REPEATS_1"/>
    <property type="match status" value="1"/>
</dbReference>
<comment type="function">
    <text evidence="6">Core replisome component that acts as a replication initiation factor. Binds directly to the CMG complex and functions as a hub to recruit additional proteins to the replication fork.</text>
</comment>
<evidence type="ECO:0000256" key="7">
    <source>
        <dbReference type="ARBA" id="ARBA00069769"/>
    </source>
</evidence>
<feature type="region of interest" description="Disordered" evidence="11">
    <location>
        <begin position="321"/>
        <end position="344"/>
    </location>
</feature>
<dbReference type="GO" id="GO:0003677">
    <property type="term" value="F:DNA binding"/>
    <property type="evidence" value="ECO:0007669"/>
    <property type="project" value="UniProtKB-UniRule"/>
</dbReference>
<dbReference type="GO" id="GO:0006261">
    <property type="term" value="P:DNA-templated DNA replication"/>
    <property type="evidence" value="ECO:0007669"/>
    <property type="project" value="InterPro"/>
</dbReference>
<evidence type="ECO:0000256" key="2">
    <source>
        <dbReference type="ARBA" id="ARBA00022574"/>
    </source>
</evidence>
<evidence type="ECO:0000256" key="11">
    <source>
        <dbReference type="SAM" id="MobiDB-lite"/>
    </source>
</evidence>
<feature type="compositionally biased region" description="Polar residues" evidence="11">
    <location>
        <begin position="799"/>
        <end position="815"/>
    </location>
</feature>
<dbReference type="GeneTree" id="ENSGT00390000002030"/>
<proteinExistence type="predicted"/>
<dbReference type="InterPro" id="IPR001680">
    <property type="entry name" value="WD40_rpt"/>
</dbReference>
<dbReference type="SUPFAM" id="SSF50978">
    <property type="entry name" value="WD40 repeat-like"/>
    <property type="match status" value="1"/>
</dbReference>
<protein>
    <recommendedName>
        <fullName evidence="7">WD repeat and HMG-box DNA-binding protein 1</fullName>
    </recommendedName>
    <alternativeName>
        <fullName evidence="8">Acidic nucleoplasmic DNA-binding protein 1</fullName>
    </alternativeName>
</protein>
<evidence type="ECO:0000256" key="4">
    <source>
        <dbReference type="ARBA" id="ARBA00023125"/>
    </source>
</evidence>
<dbReference type="GO" id="GO:0003682">
    <property type="term" value="F:chromatin binding"/>
    <property type="evidence" value="ECO:0007669"/>
    <property type="project" value="TreeGrafter"/>
</dbReference>
<dbReference type="Proteomes" id="UP000694388">
    <property type="component" value="Unplaced"/>
</dbReference>
<feature type="repeat" description="WD" evidence="9">
    <location>
        <begin position="131"/>
        <end position="172"/>
    </location>
</feature>
<feature type="region of interest" description="Disordered" evidence="11">
    <location>
        <begin position="789"/>
        <end position="836"/>
    </location>
</feature>
<dbReference type="InterPro" id="IPR015943">
    <property type="entry name" value="WD40/YVTN_repeat-like_dom_sf"/>
</dbReference>
<feature type="repeat" description="WD" evidence="9">
    <location>
        <begin position="235"/>
        <end position="264"/>
    </location>
</feature>
<dbReference type="SUPFAM" id="SSF47095">
    <property type="entry name" value="HMG-box"/>
    <property type="match status" value="1"/>
</dbReference>
<evidence type="ECO:0000256" key="1">
    <source>
        <dbReference type="ARBA" id="ARBA00004642"/>
    </source>
</evidence>
<evidence type="ECO:0000313" key="13">
    <source>
        <dbReference type="Ensembl" id="ENSEBUP00000020080.1"/>
    </source>
</evidence>
<dbReference type="Pfam" id="PF24817">
    <property type="entry name" value="WD40_WDHD1_1st"/>
    <property type="match status" value="1"/>
</dbReference>
<reference evidence="13" key="2">
    <citation type="submission" date="2025-09" db="UniProtKB">
        <authorList>
            <consortium name="Ensembl"/>
        </authorList>
    </citation>
    <scope>IDENTIFICATION</scope>
</reference>
<evidence type="ECO:0000256" key="6">
    <source>
        <dbReference type="ARBA" id="ARBA00056293"/>
    </source>
</evidence>
<reference evidence="13" key="1">
    <citation type="submission" date="2025-08" db="UniProtKB">
        <authorList>
            <consortium name="Ensembl"/>
        </authorList>
    </citation>
    <scope>IDENTIFICATION</scope>
</reference>
<sequence length="958" mass="105937">MSARRRPMRYGHTEGYTAVCFDSSGRFIVTCGYDGDVRIWDGFDDDDPKSIRVGEKVLSVAVKDNRMVTAVSNNAIQSHSFPDGLPDGVLARFTAPPVHLDFSSSGGRVAAGASDFVIKMIAVDTLLQTTFIGHEAPVLSVVFDPKEKYLASSSCDGTVCIWDISSQSRVVSWPILPAVNDVKNARSPCRLSWQPGAGQYLAVPVNLAVRIFQRDTWTELADLTAEGITQAIATWSPCGRYLSAASANGQISVWDWETKSCRVTVNHEKGYGISAMAWNPLGNGQIAYTDNRGQLGLLEAVMISVDEKQTYEDLFDREVVGSPKWDHPTERGATEPDAHDDVDEDVPVLSRGRQRLLLFEDDSHDSVAAGSDVGVKTTELPSLPVSTPVYQGPLPTTQQKAFQPSSTPTHLSHRFMVWNFVAIARSYNDTEDSAIEVEFHDASVHHAIHVPNTLNHHLADVSAEALLLGCESSEQFPSKVQCLHFGSWDGTKEWLCDLPQGEELRALCLGGGWAAVASNIGLLRIFSIGGLQRQVMRLPGPVVALAGHRQHLLIAYHRGVGFDGEQNLAVLLLDVSDKGRSLIDGSPLPLSVKSYLVWLGFSLEGCPAYMDSAGQVCLLPGSIGNMWLPICDTRQHCKGSSDHYWLIGVQEVLQQIRCVSCKGSRFPPILPRPIVTVLPFQLPLCQLSTEKGQLEEQYWRSRLLSDRTKLANDGYCSDEHLENISQQQQESLMKLFALSCRAEREFRCIELAQLMAPVALPLAIKYASRARHRHLAERLGELARELARQAEESLERPPQVTTSADIPSPISGSRVSDTRSNKKLHPSKTGPEIKPLPAMAKPKQVCDKQFHTYLSFCRSIPKLQTAFQLWMEENRERMLSDKPDLDDEALLREGMSAFRALAATEKKSWNERAKASSSSYDTECKKRKQQQPGESAVKKTKMLDSRTAARLSAFAFKE</sequence>
<feature type="domain" description="HMG box" evidence="12">
    <location>
        <begin position="860"/>
        <end position="928"/>
    </location>
</feature>
<dbReference type="CDD" id="cd21993">
    <property type="entry name" value="HMG-box_WDHD1"/>
    <property type="match status" value="1"/>
</dbReference>